<dbReference type="PANTHER" id="PTHR22958">
    <property type="entry name" value="GLYCEROPHOSPHORYL DIESTER PHOSPHODIESTERASE"/>
    <property type="match status" value="1"/>
</dbReference>
<accession>A0A061IUW6</accession>
<dbReference type="SUPFAM" id="SSF51695">
    <property type="entry name" value="PLC-like phosphodiesterases"/>
    <property type="match status" value="2"/>
</dbReference>
<dbReference type="GO" id="GO:0046475">
    <property type="term" value="P:glycerophospholipid catabolic process"/>
    <property type="evidence" value="ECO:0007669"/>
    <property type="project" value="TreeGrafter"/>
</dbReference>
<feature type="domain" description="GP-PDE" evidence="3">
    <location>
        <begin position="647"/>
        <end position="1096"/>
    </location>
</feature>
<dbReference type="VEuPathDB" id="TriTrypDB:TRSC58_05395"/>
<evidence type="ECO:0000259" key="3">
    <source>
        <dbReference type="PROSITE" id="PS51704"/>
    </source>
</evidence>
<evidence type="ECO:0000256" key="2">
    <source>
        <dbReference type="SAM" id="MobiDB-lite"/>
    </source>
</evidence>
<reference evidence="4 5" key="1">
    <citation type="submission" date="2013-07" db="EMBL/GenBank/DDBJ databases">
        <authorList>
            <person name="Stoco P.H."/>
            <person name="Wagner G."/>
            <person name="Gerber A."/>
            <person name="Zaha A."/>
            <person name="Thompson C."/>
            <person name="Bartholomeu D.C."/>
            <person name="Luckemeyer D.D."/>
            <person name="Bahia D."/>
            <person name="Loreto E."/>
            <person name="Prestes E.B."/>
            <person name="Lima F.M."/>
            <person name="Rodrigues-Luiz G."/>
            <person name="Vallejo G.A."/>
            <person name="Filho J.F."/>
            <person name="Monteiro K.M."/>
            <person name="Tyler K.M."/>
            <person name="de Almeida L.G."/>
            <person name="Ortiz M.F."/>
            <person name="Siervo M.A."/>
            <person name="de Moraes M.H."/>
            <person name="Cunha O.L."/>
            <person name="Mendonca-Neto R."/>
            <person name="Silva R."/>
            <person name="Teixeira S.M."/>
            <person name="Murta S.M."/>
            <person name="Sincero T.C."/>
            <person name="Mendes T.A."/>
            <person name="Urmenyi T.P."/>
            <person name="Silva V.G."/>
            <person name="da Rocha W.D."/>
            <person name="Andersson B."/>
            <person name="Romanha A.J."/>
            <person name="Steindel M."/>
            <person name="de Vasconcelos A.T."/>
            <person name="Grisard E.C."/>
        </authorList>
    </citation>
    <scope>NUCLEOTIDE SEQUENCE [LARGE SCALE GENOMIC DNA]</scope>
    <source>
        <strain evidence="4 5">SC58</strain>
    </source>
</reference>
<evidence type="ECO:0000313" key="4">
    <source>
        <dbReference type="EMBL" id="ESL06923.1"/>
    </source>
</evidence>
<evidence type="ECO:0000256" key="1">
    <source>
        <dbReference type="ARBA" id="ARBA00022801"/>
    </source>
</evidence>
<name>A0A061IUW6_TRYRA</name>
<dbReference type="Gene3D" id="3.20.20.190">
    <property type="entry name" value="Phosphatidylinositol (PI) phosphodiesterase"/>
    <property type="match status" value="2"/>
</dbReference>
<evidence type="ECO:0000313" key="5">
    <source>
        <dbReference type="Proteomes" id="UP000031737"/>
    </source>
</evidence>
<feature type="region of interest" description="Disordered" evidence="2">
    <location>
        <begin position="315"/>
        <end position="364"/>
    </location>
</feature>
<dbReference type="OrthoDB" id="1058301at2759"/>
<proteinExistence type="predicted"/>
<keyword evidence="1" id="KW-0378">Hydrolase</keyword>
<dbReference type="EMBL" id="AUPL01005395">
    <property type="protein sequence ID" value="ESL06923.1"/>
    <property type="molecule type" value="Genomic_DNA"/>
</dbReference>
<dbReference type="AlphaFoldDB" id="A0A061IUW6"/>
<dbReference type="PROSITE" id="PS50007">
    <property type="entry name" value="PIPLC_X_DOMAIN"/>
    <property type="match status" value="1"/>
</dbReference>
<comment type="caution">
    <text evidence="4">The sequence shown here is derived from an EMBL/GenBank/DDBJ whole genome shotgun (WGS) entry which is preliminary data.</text>
</comment>
<gene>
    <name evidence="4" type="ORF">TRSC58_05395</name>
</gene>
<dbReference type="InterPro" id="IPR051578">
    <property type="entry name" value="GDPD"/>
</dbReference>
<keyword evidence="5" id="KW-1185">Reference proteome</keyword>
<dbReference type="PANTHER" id="PTHR22958:SF1">
    <property type="entry name" value="GLYCEROPHOSPHOCHOLINE PHOSPHODIESTERASE GPCPD1"/>
    <property type="match status" value="1"/>
</dbReference>
<feature type="region of interest" description="Disordered" evidence="2">
    <location>
        <begin position="618"/>
        <end position="652"/>
    </location>
</feature>
<dbReference type="Proteomes" id="UP000031737">
    <property type="component" value="Unassembled WGS sequence"/>
</dbReference>
<dbReference type="InterPro" id="IPR030395">
    <property type="entry name" value="GP_PDE_dom"/>
</dbReference>
<dbReference type="GO" id="GO:0008081">
    <property type="term" value="F:phosphoric diester hydrolase activity"/>
    <property type="evidence" value="ECO:0007669"/>
    <property type="project" value="InterPro"/>
</dbReference>
<feature type="compositionally biased region" description="Polar residues" evidence="2">
    <location>
        <begin position="346"/>
        <end position="357"/>
    </location>
</feature>
<organism evidence="4 5">
    <name type="scientific">Trypanosoma rangeli SC58</name>
    <dbReference type="NCBI Taxonomy" id="429131"/>
    <lineage>
        <taxon>Eukaryota</taxon>
        <taxon>Discoba</taxon>
        <taxon>Euglenozoa</taxon>
        <taxon>Kinetoplastea</taxon>
        <taxon>Metakinetoplastina</taxon>
        <taxon>Trypanosomatida</taxon>
        <taxon>Trypanosomatidae</taxon>
        <taxon>Trypanosoma</taxon>
        <taxon>Herpetosoma</taxon>
    </lineage>
</organism>
<dbReference type="PROSITE" id="PS51704">
    <property type="entry name" value="GP_PDE"/>
    <property type="match status" value="1"/>
</dbReference>
<dbReference type="Pfam" id="PF03009">
    <property type="entry name" value="GDPD"/>
    <property type="match status" value="2"/>
</dbReference>
<dbReference type="InterPro" id="IPR017946">
    <property type="entry name" value="PLC-like_Pdiesterase_TIM-brl"/>
</dbReference>
<sequence length="1182" mass="131664">MSAALDAVNIVVHLSGLRADVISAEFRRFSAAQPRGNRPYATLALFEEQLQEQQQRYLPPSMEQLRLALVSDAGEMGSWGVTAPLLLERTLPSLANGDKAINDGGADDNLLFFTASVRVPASCIAERLLRFRLVIVDEPLLRAVTATTTGLASATAFARTPCIARGITPGGAIVAVENTYWGPDTVPLLADTDGNGWKAHINLHNRTLHFARASTQFPFLSQLCEVDKVNPVSRAGPLLSLTLYANDPRARFERHTWLESLPPHTRDTMIYLQREYAQQMDMSDTPGKGPLLPSSCFEVEDVYPVHCDGSCWREGHLPTPAPMEKQKQVVKQVTKRRKQPKESENGQEPSLQQTKHYSTGRDVGGCDSLSATSLGSADHAHNYWPHWQQQQQQVSLLNGNVRASHDDATTAVVRRGWCVEPLHGIDPVCPFTPGDPQFTMRVWHSTVNVAPLEGRGLQIEAMMPVPIYGVNAGDGSSVVPNTLAASPRAPDLSSTVTSAEWNACHQTMGMEREDANCSNSSGTSISSHASRTVVVGVRWVKGIAVLQPPLFKHHTSGTLVIPLCFMDTATGVGGSPTTYWHTVYVQYLFIFPFYYPLRTTLEVIRSLSSLGRLTTKKPVGHRGLGKTYTRRDPSDLLDDSTPSSTKPKPVNKNRLTVKLAENSLEAINAAHRRGCDMVEFDVMLTRDRIPVIFHDPLIQLQARKKRGAGTRNGRVERRVSIAGSLDFCDSPVFLMDSLPMQPHHGRQHQPPQQACSTILVKSALSGVSTTPEQTSPQLFHANSQNMLNFASVPIALHQLTKRELDVVTTETFSHVKEHNTLRNLILRHWNQIIRVSRNRQRLERMQKCEIEPLTGDSEFSGCMPREKWGDGRTQERDQNKLRLRQRQMLAQQEDVTNHICTLQDLFEGTPPTLRFDLEVKFPFQPIGDKNLFLQTDAFEVNAFVDDILRVVFAFADQRQIVRDERGDATERPRDVIFSSFEPDVCLALKMKQSRFDVVFLCDTELSEDFKDYRCFGLVEGALQFSVFMHLSGVSILAASLCTNEQMKIPSNHSVPRLPRQPASLRLEIEKGGLNAASALKKNEMKNNNIGDFANEESDGHVVISDPREAQWATFDCSRGKAIASYAHAHQQLIWSWGEKNNDEQFTYVQSQVFMIDAIITDNVPLWTAAQNPISPIGTTLST</sequence>
<protein>
    <recommendedName>
        <fullName evidence="3">GP-PDE domain-containing protein</fullName>
    </recommendedName>
</protein>